<dbReference type="Gene3D" id="3.30.530.20">
    <property type="match status" value="1"/>
</dbReference>
<dbReference type="InterPro" id="IPR023393">
    <property type="entry name" value="START-like_dom_sf"/>
</dbReference>
<comment type="caution">
    <text evidence="1">The sequence shown here is derived from an EMBL/GenBank/DDBJ whole genome shotgun (WGS) entry which is preliminary data.</text>
</comment>
<reference evidence="1 2" key="1">
    <citation type="submission" date="2024-06" db="EMBL/GenBank/DDBJ databases">
        <authorList>
            <person name="Kaempfer P."/>
            <person name="Viver T."/>
        </authorList>
    </citation>
    <scope>NUCLEOTIDE SEQUENCE [LARGE SCALE GENOMIC DNA]</scope>
    <source>
        <strain evidence="1 2">ST-64</strain>
    </source>
</reference>
<gene>
    <name evidence="1" type="ORF">ABS767_02170</name>
</gene>
<dbReference type="SUPFAM" id="SSF55961">
    <property type="entry name" value="Bet v1-like"/>
    <property type="match status" value="1"/>
</dbReference>
<evidence type="ECO:0000313" key="1">
    <source>
        <dbReference type="EMBL" id="MFL9839757.1"/>
    </source>
</evidence>
<proteinExistence type="predicted"/>
<dbReference type="InterPro" id="IPR019587">
    <property type="entry name" value="Polyketide_cyclase/dehydratase"/>
</dbReference>
<protein>
    <submittedName>
        <fullName evidence="1">SRPBCC family protein</fullName>
    </submittedName>
</protein>
<keyword evidence="2" id="KW-1185">Reference proteome</keyword>
<sequence>MLWVEVAHRIEASAERVWELVGDFAGDVLTRGYVAKVETRGRGVGALRTYHLDPAIGAGSVVERLIELDEVERVIAYDMVDYGPLPWADYGGRIKVAPAGPQACVVTLRTHFFPLNSEQGEELSRLSRGNIETYFSNLRAALRL</sequence>
<organism evidence="1 2">
    <name type="scientific">Sphingomonas plantiphila</name>
    <dbReference type="NCBI Taxonomy" id="3163295"/>
    <lineage>
        <taxon>Bacteria</taxon>
        <taxon>Pseudomonadati</taxon>
        <taxon>Pseudomonadota</taxon>
        <taxon>Alphaproteobacteria</taxon>
        <taxon>Sphingomonadales</taxon>
        <taxon>Sphingomonadaceae</taxon>
        <taxon>Sphingomonas</taxon>
    </lineage>
</organism>
<accession>A0ABW8YIN3</accession>
<dbReference type="CDD" id="cd07821">
    <property type="entry name" value="PYR_PYL_RCAR_like"/>
    <property type="match status" value="1"/>
</dbReference>
<dbReference type="Proteomes" id="UP001629244">
    <property type="component" value="Unassembled WGS sequence"/>
</dbReference>
<evidence type="ECO:0000313" key="2">
    <source>
        <dbReference type="Proteomes" id="UP001629244"/>
    </source>
</evidence>
<dbReference type="EMBL" id="JBELQC010000001">
    <property type="protein sequence ID" value="MFL9839757.1"/>
    <property type="molecule type" value="Genomic_DNA"/>
</dbReference>
<dbReference type="Pfam" id="PF10604">
    <property type="entry name" value="Polyketide_cyc2"/>
    <property type="match status" value="1"/>
</dbReference>
<dbReference type="RefSeq" id="WP_408076723.1">
    <property type="nucleotide sequence ID" value="NZ_JBELQC010000001.1"/>
</dbReference>
<name>A0ABW8YIN3_9SPHN</name>